<evidence type="ECO:0000256" key="1">
    <source>
        <dbReference type="SAM" id="Phobius"/>
    </source>
</evidence>
<dbReference type="VEuPathDB" id="FungiDB:ASPZODRAFT_110293"/>
<keyword evidence="1" id="KW-0472">Membrane</keyword>
<keyword evidence="3" id="KW-1185">Reference proteome</keyword>
<dbReference type="PANTHER" id="PTHR37849:SF1">
    <property type="entry name" value="YALI0E11605P"/>
    <property type="match status" value="1"/>
</dbReference>
<dbReference type="GeneID" id="34607457"/>
<dbReference type="OrthoDB" id="5331396at2759"/>
<reference evidence="3" key="1">
    <citation type="journal article" date="2017" name="Genome Biol.">
        <title>Comparative genomics reveals high biological diversity and specific adaptations in the industrially and medically important fungal genus Aspergillus.</title>
        <authorList>
            <person name="de Vries R.P."/>
            <person name="Riley R."/>
            <person name="Wiebenga A."/>
            <person name="Aguilar-Osorio G."/>
            <person name="Amillis S."/>
            <person name="Uchima C.A."/>
            <person name="Anderluh G."/>
            <person name="Asadollahi M."/>
            <person name="Askin M."/>
            <person name="Barry K."/>
            <person name="Battaglia E."/>
            <person name="Bayram O."/>
            <person name="Benocci T."/>
            <person name="Braus-Stromeyer S.A."/>
            <person name="Caldana C."/>
            <person name="Canovas D."/>
            <person name="Cerqueira G.C."/>
            <person name="Chen F."/>
            <person name="Chen W."/>
            <person name="Choi C."/>
            <person name="Clum A."/>
            <person name="Dos Santos R.A."/>
            <person name="Damasio A.R."/>
            <person name="Diallinas G."/>
            <person name="Emri T."/>
            <person name="Fekete E."/>
            <person name="Flipphi M."/>
            <person name="Freyberg S."/>
            <person name="Gallo A."/>
            <person name="Gournas C."/>
            <person name="Habgood R."/>
            <person name="Hainaut M."/>
            <person name="Harispe M.L."/>
            <person name="Henrissat B."/>
            <person name="Hilden K.S."/>
            <person name="Hope R."/>
            <person name="Hossain A."/>
            <person name="Karabika E."/>
            <person name="Karaffa L."/>
            <person name="Karanyi Z."/>
            <person name="Krasevec N."/>
            <person name="Kuo A."/>
            <person name="Kusch H."/>
            <person name="LaButti K."/>
            <person name="Lagendijk E.L."/>
            <person name="Lapidus A."/>
            <person name="Levasseur A."/>
            <person name="Lindquist E."/>
            <person name="Lipzen A."/>
            <person name="Logrieco A.F."/>
            <person name="MacCabe A."/>
            <person name="Maekelae M.R."/>
            <person name="Malavazi I."/>
            <person name="Melin P."/>
            <person name="Meyer V."/>
            <person name="Mielnichuk N."/>
            <person name="Miskei M."/>
            <person name="Molnar A.P."/>
            <person name="Mule G."/>
            <person name="Ngan C.Y."/>
            <person name="Orejas M."/>
            <person name="Orosz E."/>
            <person name="Ouedraogo J.P."/>
            <person name="Overkamp K.M."/>
            <person name="Park H.-S."/>
            <person name="Perrone G."/>
            <person name="Piumi F."/>
            <person name="Punt P.J."/>
            <person name="Ram A.F."/>
            <person name="Ramon A."/>
            <person name="Rauscher S."/>
            <person name="Record E."/>
            <person name="Riano-Pachon D.M."/>
            <person name="Robert V."/>
            <person name="Roehrig J."/>
            <person name="Ruller R."/>
            <person name="Salamov A."/>
            <person name="Salih N.S."/>
            <person name="Samson R.A."/>
            <person name="Sandor E."/>
            <person name="Sanguinetti M."/>
            <person name="Schuetze T."/>
            <person name="Sepcic K."/>
            <person name="Shelest E."/>
            <person name="Sherlock G."/>
            <person name="Sophianopoulou V."/>
            <person name="Squina F.M."/>
            <person name="Sun H."/>
            <person name="Susca A."/>
            <person name="Todd R.B."/>
            <person name="Tsang A."/>
            <person name="Unkles S.E."/>
            <person name="van de Wiele N."/>
            <person name="van Rossen-Uffink D."/>
            <person name="Oliveira J.V."/>
            <person name="Vesth T.C."/>
            <person name="Visser J."/>
            <person name="Yu J.-H."/>
            <person name="Zhou M."/>
            <person name="Andersen M.R."/>
            <person name="Archer D.B."/>
            <person name="Baker S.E."/>
            <person name="Benoit I."/>
            <person name="Brakhage A.A."/>
            <person name="Braus G.H."/>
            <person name="Fischer R."/>
            <person name="Frisvad J.C."/>
            <person name="Goldman G.H."/>
            <person name="Houbraken J."/>
            <person name="Oakley B."/>
            <person name="Pocsi I."/>
            <person name="Scazzocchio C."/>
            <person name="Seiboth B."/>
            <person name="vanKuyk P.A."/>
            <person name="Wortman J."/>
            <person name="Dyer P.S."/>
            <person name="Grigoriev I.V."/>
        </authorList>
    </citation>
    <scope>NUCLEOTIDE SEQUENCE [LARGE SCALE GENOMIC DNA]</scope>
    <source>
        <strain evidence="3">CBS 506.65</strain>
    </source>
</reference>
<organism evidence="2 3">
    <name type="scientific">Penicilliopsis zonata CBS 506.65</name>
    <dbReference type="NCBI Taxonomy" id="1073090"/>
    <lineage>
        <taxon>Eukaryota</taxon>
        <taxon>Fungi</taxon>
        <taxon>Dikarya</taxon>
        <taxon>Ascomycota</taxon>
        <taxon>Pezizomycotina</taxon>
        <taxon>Eurotiomycetes</taxon>
        <taxon>Eurotiomycetidae</taxon>
        <taxon>Eurotiales</taxon>
        <taxon>Aspergillaceae</taxon>
        <taxon>Penicilliopsis</taxon>
    </lineage>
</organism>
<evidence type="ECO:0000313" key="2">
    <source>
        <dbReference type="EMBL" id="OJJ50161.1"/>
    </source>
</evidence>
<sequence length="108" mass="11690">MALPGLRSAVLPGRVVASRAFSVSSACRNVATSLPARKPVGAFRGGVFGFLAGSVAAGISVYYYILAEYRVSNEMLTEDIYALQVATRKLQTYITELETKVDQLQKKN</sequence>
<accession>A0A1L9SST4</accession>
<gene>
    <name evidence="2" type="ORF">ASPZODRAFT_110293</name>
</gene>
<protein>
    <submittedName>
        <fullName evidence="2">Uncharacterized protein</fullName>
    </submittedName>
</protein>
<dbReference type="RefSeq" id="XP_022584671.1">
    <property type="nucleotide sequence ID" value="XM_022720992.1"/>
</dbReference>
<proteinExistence type="predicted"/>
<dbReference type="EMBL" id="KV878337">
    <property type="protein sequence ID" value="OJJ50161.1"/>
    <property type="molecule type" value="Genomic_DNA"/>
</dbReference>
<name>A0A1L9SST4_9EURO</name>
<keyword evidence="1" id="KW-0812">Transmembrane</keyword>
<dbReference type="Proteomes" id="UP000184188">
    <property type="component" value="Unassembled WGS sequence"/>
</dbReference>
<feature type="transmembrane region" description="Helical" evidence="1">
    <location>
        <begin position="47"/>
        <end position="66"/>
    </location>
</feature>
<dbReference type="PANTHER" id="PTHR37849">
    <property type="entry name" value="YALI0E11605P"/>
    <property type="match status" value="1"/>
</dbReference>
<dbReference type="AlphaFoldDB" id="A0A1L9SST4"/>
<keyword evidence="1" id="KW-1133">Transmembrane helix</keyword>
<evidence type="ECO:0000313" key="3">
    <source>
        <dbReference type="Proteomes" id="UP000184188"/>
    </source>
</evidence>